<keyword evidence="1" id="KW-1133">Transmembrane helix</keyword>
<reference evidence="2" key="2">
    <citation type="submission" date="2020-09" db="EMBL/GenBank/DDBJ databases">
        <authorList>
            <person name="Sun Q."/>
            <person name="Kim S."/>
        </authorList>
    </citation>
    <scope>NUCLEOTIDE SEQUENCE</scope>
    <source>
        <strain evidence="2">KCTC 42097</strain>
    </source>
</reference>
<name>A0A8J3DGN3_9HYPH</name>
<reference evidence="2" key="1">
    <citation type="journal article" date="2014" name="Int. J. Syst. Evol. Microbiol.">
        <title>Complete genome sequence of Corynebacterium casei LMG S-19264T (=DSM 44701T), isolated from a smear-ripened cheese.</title>
        <authorList>
            <consortium name="US DOE Joint Genome Institute (JGI-PGF)"/>
            <person name="Walter F."/>
            <person name="Albersmeier A."/>
            <person name="Kalinowski J."/>
            <person name="Ruckert C."/>
        </authorList>
    </citation>
    <scope>NUCLEOTIDE SEQUENCE</scope>
    <source>
        <strain evidence="2">KCTC 42097</strain>
    </source>
</reference>
<sequence>MGWFNKYLAACGDRRRTAVNRMGDIGNPAMAARVMRAAHPDPMVIAIHSSVITTGLAVGTWAGGLGIDAGYGLTAPPRIGLALALLGLLSLAPRAPRE</sequence>
<gene>
    <name evidence="2" type="ORF">GCM10010136_07400</name>
</gene>
<keyword evidence="3" id="KW-1185">Reference proteome</keyword>
<keyword evidence="1" id="KW-0812">Transmembrane</keyword>
<dbReference type="AlphaFoldDB" id="A0A8J3DGN3"/>
<dbReference type="Proteomes" id="UP000641137">
    <property type="component" value="Unassembled WGS sequence"/>
</dbReference>
<evidence type="ECO:0000256" key="1">
    <source>
        <dbReference type="SAM" id="Phobius"/>
    </source>
</evidence>
<evidence type="ECO:0000313" key="2">
    <source>
        <dbReference type="EMBL" id="GHC64985.1"/>
    </source>
</evidence>
<protein>
    <submittedName>
        <fullName evidence="2">Uncharacterized protein</fullName>
    </submittedName>
</protein>
<evidence type="ECO:0000313" key="3">
    <source>
        <dbReference type="Proteomes" id="UP000641137"/>
    </source>
</evidence>
<organism evidence="2 3">
    <name type="scientific">Limoniibacter endophyticus</name>
    <dbReference type="NCBI Taxonomy" id="1565040"/>
    <lineage>
        <taxon>Bacteria</taxon>
        <taxon>Pseudomonadati</taxon>
        <taxon>Pseudomonadota</taxon>
        <taxon>Alphaproteobacteria</taxon>
        <taxon>Hyphomicrobiales</taxon>
        <taxon>Bartonellaceae</taxon>
        <taxon>Limoniibacter</taxon>
    </lineage>
</organism>
<comment type="caution">
    <text evidence="2">The sequence shown here is derived from an EMBL/GenBank/DDBJ whole genome shotgun (WGS) entry which is preliminary data.</text>
</comment>
<dbReference type="EMBL" id="BMZO01000002">
    <property type="protein sequence ID" value="GHC64985.1"/>
    <property type="molecule type" value="Genomic_DNA"/>
</dbReference>
<accession>A0A8J3DGN3</accession>
<feature type="transmembrane region" description="Helical" evidence="1">
    <location>
        <begin position="75"/>
        <end position="92"/>
    </location>
</feature>
<proteinExistence type="predicted"/>
<keyword evidence="1" id="KW-0472">Membrane</keyword>
<feature type="transmembrane region" description="Helical" evidence="1">
    <location>
        <begin position="43"/>
        <end position="63"/>
    </location>
</feature>